<dbReference type="CDD" id="cd07043">
    <property type="entry name" value="STAS_anti-anti-sigma_factors"/>
    <property type="match status" value="1"/>
</dbReference>
<evidence type="ECO:0000259" key="1">
    <source>
        <dbReference type="PROSITE" id="PS50801"/>
    </source>
</evidence>
<dbReference type="EMBL" id="CABL01000019">
    <property type="protein sequence ID" value="CBH76461.1"/>
    <property type="molecule type" value="Genomic_DNA"/>
</dbReference>
<proteinExistence type="predicted"/>
<reference evidence="2" key="1">
    <citation type="submission" date="2009-10" db="EMBL/GenBank/DDBJ databases">
        <title>Diversity of trophic interactions inside an arsenic-rich microbial ecosystem.</title>
        <authorList>
            <person name="Bertin P.N."/>
            <person name="Heinrich-Salmeron A."/>
            <person name="Pelletier E."/>
            <person name="Goulhen-Chollet F."/>
            <person name="Arsene-Ploetze F."/>
            <person name="Gallien S."/>
            <person name="Calteau A."/>
            <person name="Vallenet D."/>
            <person name="Casiot C."/>
            <person name="Chane-Woon-Ming B."/>
            <person name="Giloteaux L."/>
            <person name="Barakat M."/>
            <person name="Bonnefoy V."/>
            <person name="Bruneel O."/>
            <person name="Chandler M."/>
            <person name="Cleiss J."/>
            <person name="Duran R."/>
            <person name="Elbaz-Poulichet F."/>
            <person name="Fonknechten N."/>
            <person name="Lauga B."/>
            <person name="Mornico D."/>
            <person name="Ortet P."/>
            <person name="Schaeffer C."/>
            <person name="Siguier P."/>
            <person name="Alexander Thil Smith A."/>
            <person name="Van Dorsselaer A."/>
            <person name="Weissenbach J."/>
            <person name="Medigue C."/>
            <person name="Le Paslier D."/>
        </authorList>
    </citation>
    <scope>NUCLEOTIDE SEQUENCE</scope>
</reference>
<dbReference type="PROSITE" id="PS50801">
    <property type="entry name" value="STAS"/>
    <property type="match status" value="1"/>
</dbReference>
<gene>
    <name evidence="2" type="ORF">CARN1_0941</name>
</gene>
<dbReference type="Pfam" id="PF01740">
    <property type="entry name" value="STAS"/>
    <property type="match status" value="1"/>
</dbReference>
<feature type="domain" description="STAS" evidence="1">
    <location>
        <begin position="1"/>
        <end position="98"/>
    </location>
</feature>
<dbReference type="Gene3D" id="3.30.750.24">
    <property type="entry name" value="STAS domain"/>
    <property type="match status" value="1"/>
</dbReference>
<protein>
    <recommendedName>
        <fullName evidence="1">STAS domain-containing protein</fullName>
    </recommendedName>
</protein>
<evidence type="ECO:0000313" key="2">
    <source>
        <dbReference type="EMBL" id="CBH76461.1"/>
    </source>
</evidence>
<dbReference type="AlphaFoldDB" id="E6PJ19"/>
<accession>E6PJ19</accession>
<comment type="caution">
    <text evidence="2">The sequence shown here is derived from an EMBL/GenBank/DDBJ whole genome shotgun (WGS) entry which is preliminary data.</text>
</comment>
<dbReference type="InterPro" id="IPR036513">
    <property type="entry name" value="STAS_dom_sf"/>
</dbReference>
<sequence length="98" mass="11067">MKTKTTKVQIFASDLLDIERDEARIDAIVDRHTERVVVDIAELSILDVGRMRSLVALLRRSRAHGIEFSVRTSHDEVRRQLALTGLDRILEIDGDSAA</sequence>
<dbReference type="InterPro" id="IPR002645">
    <property type="entry name" value="STAS_dom"/>
</dbReference>
<organism evidence="2">
    <name type="scientific">mine drainage metagenome</name>
    <dbReference type="NCBI Taxonomy" id="410659"/>
    <lineage>
        <taxon>unclassified sequences</taxon>
        <taxon>metagenomes</taxon>
        <taxon>ecological metagenomes</taxon>
    </lineage>
</organism>
<name>E6PJ19_9ZZZZ</name>
<dbReference type="SUPFAM" id="SSF52091">
    <property type="entry name" value="SpoIIaa-like"/>
    <property type="match status" value="1"/>
</dbReference>